<dbReference type="PROSITE" id="PS50929">
    <property type="entry name" value="ABC_TM1F"/>
    <property type="match status" value="1"/>
</dbReference>
<name>A0A2K1IQ72_PHYPA</name>
<dbReference type="PANTHER" id="PTHR43394">
    <property type="entry name" value="ATP-DEPENDENT PERMEASE MDL1, MITOCHONDRIAL"/>
    <property type="match status" value="1"/>
</dbReference>
<keyword evidence="4" id="KW-0547">Nucleotide-binding</keyword>
<dbReference type="SUPFAM" id="SSF90123">
    <property type="entry name" value="ABC transporter transmembrane region"/>
    <property type="match status" value="1"/>
</dbReference>
<dbReference type="GO" id="GO:0005743">
    <property type="term" value="C:mitochondrial inner membrane"/>
    <property type="evidence" value="ECO:0007669"/>
    <property type="project" value="UniProtKB-SubCell"/>
</dbReference>
<dbReference type="EnsemblPlants" id="Pp3c21_243V3.3">
    <property type="protein sequence ID" value="Pp3c21_243V3.3"/>
    <property type="gene ID" value="Pp3c21_243"/>
</dbReference>
<evidence type="ECO:0000259" key="10">
    <source>
        <dbReference type="PROSITE" id="PS50929"/>
    </source>
</evidence>
<dbReference type="OrthoDB" id="6500128at2759"/>
<evidence type="ECO:0000256" key="3">
    <source>
        <dbReference type="ARBA" id="ARBA00022692"/>
    </source>
</evidence>
<feature type="transmembrane region" description="Helical" evidence="8">
    <location>
        <begin position="248"/>
        <end position="270"/>
    </location>
</feature>
<dbReference type="Gramene" id="Pp3c21_243V3.2">
    <property type="protein sequence ID" value="Pp3c21_243V3.2"/>
    <property type="gene ID" value="Pp3c21_243"/>
</dbReference>
<keyword evidence="5" id="KW-0067">ATP-binding</keyword>
<dbReference type="InterPro" id="IPR039421">
    <property type="entry name" value="Type_1_exporter"/>
</dbReference>
<feature type="transmembrane region" description="Helical" evidence="8">
    <location>
        <begin position="204"/>
        <end position="228"/>
    </location>
</feature>
<keyword evidence="6 8" id="KW-1133">Transmembrane helix</keyword>
<proteinExistence type="predicted"/>
<evidence type="ECO:0000256" key="4">
    <source>
        <dbReference type="ARBA" id="ARBA00022741"/>
    </source>
</evidence>
<dbReference type="Gramene" id="Pp3c21_243V3.4">
    <property type="protein sequence ID" value="Pp3c21_243V3.4"/>
    <property type="gene ID" value="Pp3c21_243"/>
</dbReference>
<reference evidence="12" key="3">
    <citation type="submission" date="2020-12" db="UniProtKB">
        <authorList>
            <consortium name="EnsemblPlants"/>
        </authorList>
    </citation>
    <scope>IDENTIFICATION</scope>
</reference>
<dbReference type="Gramene" id="Pp3c21_243V3.5">
    <property type="protein sequence ID" value="Pp3c21_243V3.5"/>
    <property type="gene ID" value="Pp3c21_243"/>
</dbReference>
<evidence type="ECO:0000256" key="8">
    <source>
        <dbReference type="SAM" id="Phobius"/>
    </source>
</evidence>
<dbReference type="PANTHER" id="PTHR43394:SF19">
    <property type="entry name" value="ABC TRANSPORTER B FAMILY"/>
    <property type="match status" value="1"/>
</dbReference>
<feature type="transmembrane region" description="Helical" evidence="8">
    <location>
        <begin position="334"/>
        <end position="359"/>
    </location>
</feature>
<dbReference type="InterPro" id="IPR036640">
    <property type="entry name" value="ABC1_TM_sf"/>
</dbReference>
<dbReference type="CDD" id="cd18572">
    <property type="entry name" value="ABC_6TM_TAP"/>
    <property type="match status" value="1"/>
</dbReference>
<organism evidence="11">
    <name type="scientific">Physcomitrium patens</name>
    <name type="common">Spreading-leaved earth moss</name>
    <name type="synonym">Physcomitrella patens</name>
    <dbReference type="NCBI Taxonomy" id="3218"/>
    <lineage>
        <taxon>Eukaryota</taxon>
        <taxon>Viridiplantae</taxon>
        <taxon>Streptophyta</taxon>
        <taxon>Embryophyta</taxon>
        <taxon>Bryophyta</taxon>
        <taxon>Bryophytina</taxon>
        <taxon>Bryopsida</taxon>
        <taxon>Funariidae</taxon>
        <taxon>Funariales</taxon>
        <taxon>Funariaceae</taxon>
        <taxon>Physcomitrium</taxon>
    </lineage>
</organism>
<dbReference type="Proteomes" id="UP000006727">
    <property type="component" value="Chromosome 21"/>
</dbReference>
<evidence type="ECO:0000256" key="2">
    <source>
        <dbReference type="ARBA" id="ARBA00022448"/>
    </source>
</evidence>
<evidence type="ECO:0000256" key="7">
    <source>
        <dbReference type="ARBA" id="ARBA00023136"/>
    </source>
</evidence>
<dbReference type="Gene3D" id="1.20.1560.10">
    <property type="entry name" value="ABC transporter type 1, transmembrane domain"/>
    <property type="match status" value="1"/>
</dbReference>
<keyword evidence="3 8" id="KW-0812">Transmembrane</keyword>
<reference evidence="11 13" key="1">
    <citation type="journal article" date="2008" name="Science">
        <title>The Physcomitrella genome reveals evolutionary insights into the conquest of land by plants.</title>
        <authorList>
            <person name="Rensing S."/>
            <person name="Lang D."/>
            <person name="Zimmer A."/>
            <person name="Terry A."/>
            <person name="Salamov A."/>
            <person name="Shapiro H."/>
            <person name="Nishiyama T."/>
            <person name="Perroud P.-F."/>
            <person name="Lindquist E."/>
            <person name="Kamisugi Y."/>
            <person name="Tanahashi T."/>
            <person name="Sakakibara K."/>
            <person name="Fujita T."/>
            <person name="Oishi K."/>
            <person name="Shin-I T."/>
            <person name="Kuroki Y."/>
            <person name="Toyoda A."/>
            <person name="Suzuki Y."/>
            <person name="Hashimoto A."/>
            <person name="Yamaguchi K."/>
            <person name="Sugano A."/>
            <person name="Kohara Y."/>
            <person name="Fujiyama A."/>
            <person name="Anterola A."/>
            <person name="Aoki S."/>
            <person name="Ashton N."/>
            <person name="Barbazuk W.B."/>
            <person name="Barker E."/>
            <person name="Bennetzen J."/>
            <person name="Bezanilla M."/>
            <person name="Blankenship R."/>
            <person name="Cho S.H."/>
            <person name="Dutcher S."/>
            <person name="Estelle M."/>
            <person name="Fawcett J.A."/>
            <person name="Gundlach H."/>
            <person name="Hanada K."/>
            <person name="Heyl A."/>
            <person name="Hicks K.A."/>
            <person name="Hugh J."/>
            <person name="Lohr M."/>
            <person name="Mayer K."/>
            <person name="Melkozernov A."/>
            <person name="Murata T."/>
            <person name="Nelson D."/>
            <person name="Pils B."/>
            <person name="Prigge M."/>
            <person name="Reiss B."/>
            <person name="Renner T."/>
            <person name="Rombauts S."/>
            <person name="Rushton P."/>
            <person name="Sanderfoot A."/>
            <person name="Schween G."/>
            <person name="Shiu S.-H."/>
            <person name="Stueber K."/>
            <person name="Theodoulou F.L."/>
            <person name="Tu H."/>
            <person name="Van de Peer Y."/>
            <person name="Verrier P.J."/>
            <person name="Waters E."/>
            <person name="Wood A."/>
            <person name="Yang L."/>
            <person name="Cove D."/>
            <person name="Cuming A."/>
            <person name="Hasebe M."/>
            <person name="Lucas S."/>
            <person name="Mishler D.B."/>
            <person name="Reski R."/>
            <person name="Grigoriev I."/>
            <person name="Quatrano R.S."/>
            <person name="Boore J.L."/>
        </authorList>
    </citation>
    <scope>NUCLEOTIDE SEQUENCE [LARGE SCALE GENOMIC DNA]</scope>
    <source>
        <strain evidence="12 13">cv. Gransden 2004</strain>
    </source>
</reference>
<keyword evidence="13" id="KW-1185">Reference proteome</keyword>
<evidence type="ECO:0000313" key="12">
    <source>
        <dbReference type="EnsemblPlants" id="Pp3c21_230V3.1"/>
    </source>
</evidence>
<dbReference type="EMBL" id="ABEU02000021">
    <property type="protein sequence ID" value="PNR31423.1"/>
    <property type="molecule type" value="Genomic_DNA"/>
</dbReference>
<dbReference type="InterPro" id="IPR011527">
    <property type="entry name" value="ABC1_TM_dom"/>
</dbReference>
<dbReference type="PROSITE" id="PS50893">
    <property type="entry name" value="ABC_TRANSPORTER_2"/>
    <property type="match status" value="1"/>
</dbReference>
<dbReference type="PROSITE" id="PS00211">
    <property type="entry name" value="ABC_TRANSPORTER_1"/>
    <property type="match status" value="1"/>
</dbReference>
<dbReference type="GO" id="GO:0005524">
    <property type="term" value="F:ATP binding"/>
    <property type="evidence" value="ECO:0007669"/>
    <property type="project" value="UniProtKB-KW"/>
</dbReference>
<dbReference type="EnsemblPlants" id="Pp3c21_243V3.2">
    <property type="protein sequence ID" value="Pp3c21_243V3.2"/>
    <property type="gene ID" value="Pp3c21_243"/>
</dbReference>
<evidence type="ECO:0000259" key="9">
    <source>
        <dbReference type="PROSITE" id="PS50893"/>
    </source>
</evidence>
<dbReference type="FunFam" id="3.40.50.300:FF:000403">
    <property type="entry name" value="ATP-binding cassette sub-family B member 8, mitochondrial"/>
    <property type="match status" value="1"/>
</dbReference>
<dbReference type="EnsemblPlants" id="Pp3c21_243V3.5">
    <property type="protein sequence ID" value="Pp3c21_243V3.5"/>
    <property type="gene ID" value="Pp3c21_243"/>
</dbReference>
<dbReference type="Gramene" id="Pp3c21_230V3.1">
    <property type="protein sequence ID" value="Pp3c21_230V3.1"/>
    <property type="gene ID" value="Pp3c21_230"/>
</dbReference>
<dbReference type="PaxDb" id="3218-PP1S286_50V6.1"/>
<dbReference type="Pfam" id="PF00664">
    <property type="entry name" value="ABC_membrane"/>
    <property type="match status" value="1"/>
</dbReference>
<evidence type="ECO:0000256" key="5">
    <source>
        <dbReference type="ARBA" id="ARBA00022840"/>
    </source>
</evidence>
<accession>A0A2K1IQ72</accession>
<dbReference type="InterPro" id="IPR017871">
    <property type="entry name" value="ABC_transporter-like_CS"/>
</dbReference>
<dbReference type="EnsemblPlants" id="Pp3c21_243V3.4">
    <property type="protein sequence ID" value="Pp3c21_243V3.4"/>
    <property type="gene ID" value="Pp3c21_243"/>
</dbReference>
<dbReference type="Pfam" id="PF00005">
    <property type="entry name" value="ABC_tran"/>
    <property type="match status" value="1"/>
</dbReference>
<dbReference type="Gramene" id="Pp3c21_243V3.3">
    <property type="protein sequence ID" value="Pp3c21_243V3.3"/>
    <property type="gene ID" value="Pp3c21_243"/>
</dbReference>
<keyword evidence="2" id="KW-0813">Transport</keyword>
<dbReference type="InterPro" id="IPR027417">
    <property type="entry name" value="P-loop_NTPase"/>
</dbReference>
<dbReference type="InterPro" id="IPR003593">
    <property type="entry name" value="AAA+_ATPase"/>
</dbReference>
<dbReference type="SMART" id="SM00382">
    <property type="entry name" value="AAA"/>
    <property type="match status" value="1"/>
</dbReference>
<feature type="domain" description="ABC transmembrane type-1" evidence="10">
    <location>
        <begin position="208"/>
        <end position="488"/>
    </location>
</feature>
<dbReference type="AlphaFoldDB" id="A0A2K1IQ72"/>
<dbReference type="KEGG" id="ppp:112274406"/>
<dbReference type="GO" id="GO:0042626">
    <property type="term" value="F:ATPase-coupled transmembrane transporter activity"/>
    <property type="evidence" value="ECO:0000318"/>
    <property type="project" value="GO_Central"/>
</dbReference>
<gene>
    <name evidence="12" type="primary">LOC112274406</name>
    <name evidence="11" type="ORF">PHYPA_025544</name>
</gene>
<dbReference type="EnsemblPlants" id="Pp3c21_230V3.1">
    <property type="protein sequence ID" value="Pp3c21_230V3.1"/>
    <property type="gene ID" value="Pp3c21_230"/>
</dbReference>
<dbReference type="SUPFAM" id="SSF52540">
    <property type="entry name" value="P-loop containing nucleoside triphosphate hydrolases"/>
    <property type="match status" value="1"/>
</dbReference>
<dbReference type="GO" id="GO:0016887">
    <property type="term" value="F:ATP hydrolysis activity"/>
    <property type="evidence" value="ECO:0007669"/>
    <property type="project" value="InterPro"/>
</dbReference>
<dbReference type="Gramene" id="Pp3c21_243V3.1">
    <property type="protein sequence ID" value="Pp3c21_243V3.1"/>
    <property type="gene ID" value="Pp3c21_243"/>
</dbReference>
<dbReference type="InterPro" id="IPR003439">
    <property type="entry name" value="ABC_transporter-like_ATP-bd"/>
</dbReference>
<sequence length="769" mass="85421">MGTAPLGLLSWQHGTLSPSYLNYEEIRRSTSRKHQCTRHLKANHVEVSARKAHEARWYNQSQSRVRDKGFEKLKDGITDLLPINTINSLDRWNGKGLPELGRRKVHYHPSVRCAADSGALFSSADLGANGSYDFKKGKERNGSALYAEELAFVARIFLSLKTLKAFLPNGSWWQAIERQHQRTFNITFTGAMSRLWVLVSPDKLIIGFAFTALVIAALSEITIPHFVAAMIFSAQKGMTNDFYNNARLLVMMSCTYGLFSGIRGGCFGIANQILVKRMRELLFSTLVSQDIVFFDTEAVGSLTSRLGSDCQQVSRIIGNDLNIMFRNGLQGLGAFVYLLTLSWQLALTTLGVCSLMWFLTRIYGRYQKRTARFAQDSIASANEVAEEALSLLRVVRTFGTEKEEVYRYSNWLKKLMEINLRQNIAYGFSTLSSCTLYHTTQVVALIIGGGFVMSGAISAEKLTKFILYSEWVVHSTWWVGDHWASLMQAIGASEKVFQLLELPPCPQLSSVGIVLPQVRGRIQFVDISFSYPTRPQAHVLKNVNLDIKPGEIVAVVGLSGSGKSTLVSLLLRLYEPTNGQVVVDGASLTELDIKWFRKQCGVVSQEPRLFSMNIASNIAYGSDDASQVEIEKAAKLANAHDFIISLPDGYKTMVDNSRLSGGQKQRIAIARALLRDPAILILDEATSALDAESEHLVQKALDRAMRGGVGENKRTVLVIAHRLSTIRAADRIVVMTNGQVAEMGSHDELIKLDGEYARLTKRQLSTLAQ</sequence>
<dbReference type="STRING" id="3218.A0A2K1IQ72"/>
<keyword evidence="7 8" id="KW-0472">Membrane</keyword>
<reference evidence="11 13" key="2">
    <citation type="journal article" date="2018" name="Plant J.">
        <title>The Physcomitrella patens chromosome-scale assembly reveals moss genome structure and evolution.</title>
        <authorList>
            <person name="Lang D."/>
            <person name="Ullrich K.K."/>
            <person name="Murat F."/>
            <person name="Fuchs J."/>
            <person name="Jenkins J."/>
            <person name="Haas F.B."/>
            <person name="Piednoel M."/>
            <person name="Gundlach H."/>
            <person name="Van Bel M."/>
            <person name="Meyberg R."/>
            <person name="Vives C."/>
            <person name="Morata J."/>
            <person name="Symeonidi A."/>
            <person name="Hiss M."/>
            <person name="Muchero W."/>
            <person name="Kamisugi Y."/>
            <person name="Saleh O."/>
            <person name="Blanc G."/>
            <person name="Decker E.L."/>
            <person name="van Gessel N."/>
            <person name="Grimwood J."/>
            <person name="Hayes R.D."/>
            <person name="Graham S.W."/>
            <person name="Gunter L.E."/>
            <person name="McDaniel S.F."/>
            <person name="Hoernstein S.N.W."/>
            <person name="Larsson A."/>
            <person name="Li F.W."/>
            <person name="Perroud P.F."/>
            <person name="Phillips J."/>
            <person name="Ranjan P."/>
            <person name="Rokshar D.S."/>
            <person name="Rothfels C.J."/>
            <person name="Schneider L."/>
            <person name="Shu S."/>
            <person name="Stevenson D.W."/>
            <person name="Thummler F."/>
            <person name="Tillich M."/>
            <person name="Villarreal Aguilar J.C."/>
            <person name="Widiez T."/>
            <person name="Wong G.K."/>
            <person name="Wymore A."/>
            <person name="Zhang Y."/>
            <person name="Zimmer A.D."/>
            <person name="Quatrano R.S."/>
            <person name="Mayer K.F.X."/>
            <person name="Goodstein D."/>
            <person name="Casacuberta J.M."/>
            <person name="Vandepoele K."/>
            <person name="Reski R."/>
            <person name="Cuming A.C."/>
            <person name="Tuskan G.A."/>
            <person name="Maumus F."/>
            <person name="Salse J."/>
            <person name="Schmutz J."/>
            <person name="Rensing S.A."/>
        </authorList>
    </citation>
    <scope>NUCLEOTIDE SEQUENCE [LARGE SCALE GENOMIC DNA]</scope>
    <source>
        <strain evidence="12 13">cv. Gransden 2004</strain>
    </source>
</reference>
<feature type="domain" description="ABC transporter" evidence="9">
    <location>
        <begin position="522"/>
        <end position="762"/>
    </location>
</feature>
<evidence type="ECO:0000313" key="11">
    <source>
        <dbReference type="EMBL" id="PNR31423.1"/>
    </source>
</evidence>
<dbReference type="EnsemblPlants" id="Pp3c21_243V3.1">
    <property type="protein sequence ID" value="Pp3c21_243V3.1"/>
    <property type="gene ID" value="Pp3c21_243"/>
</dbReference>
<evidence type="ECO:0000256" key="1">
    <source>
        <dbReference type="ARBA" id="ARBA00004448"/>
    </source>
</evidence>
<dbReference type="GO" id="GO:0140359">
    <property type="term" value="F:ABC-type transporter activity"/>
    <property type="evidence" value="ECO:0007669"/>
    <property type="project" value="InterPro"/>
</dbReference>
<dbReference type="Gene3D" id="3.40.50.300">
    <property type="entry name" value="P-loop containing nucleotide triphosphate hydrolases"/>
    <property type="match status" value="1"/>
</dbReference>
<evidence type="ECO:0000313" key="13">
    <source>
        <dbReference type="Proteomes" id="UP000006727"/>
    </source>
</evidence>
<protein>
    <submittedName>
        <fullName evidence="11 12">Uncharacterized protein</fullName>
    </submittedName>
</protein>
<comment type="subcellular location">
    <subcellularLocation>
        <location evidence="1">Mitochondrion inner membrane</location>
        <topology evidence="1">Multi-pass membrane protein</topology>
    </subcellularLocation>
</comment>
<dbReference type="GeneID" id="112274406"/>
<dbReference type="CDD" id="cd03249">
    <property type="entry name" value="ABC_MTABC3_MDL1_MDL2"/>
    <property type="match status" value="1"/>
</dbReference>
<dbReference type="RefSeq" id="XP_024359640.1">
    <property type="nucleotide sequence ID" value="XM_024503872.2"/>
</dbReference>
<evidence type="ECO:0000256" key="6">
    <source>
        <dbReference type="ARBA" id="ARBA00022989"/>
    </source>
</evidence>
<dbReference type="FunCoup" id="A0A2K1IQ72">
    <property type="interactions" value="252"/>
</dbReference>